<evidence type="ECO:0000313" key="3">
    <source>
        <dbReference type="Proteomes" id="UP001516023"/>
    </source>
</evidence>
<name>A0ABD3PIR3_9STRA</name>
<accession>A0ABD3PIR3</accession>
<organism evidence="2 3">
    <name type="scientific">Cyclotella cryptica</name>
    <dbReference type="NCBI Taxonomy" id="29204"/>
    <lineage>
        <taxon>Eukaryota</taxon>
        <taxon>Sar</taxon>
        <taxon>Stramenopiles</taxon>
        <taxon>Ochrophyta</taxon>
        <taxon>Bacillariophyta</taxon>
        <taxon>Coscinodiscophyceae</taxon>
        <taxon>Thalassiosirophycidae</taxon>
        <taxon>Stephanodiscales</taxon>
        <taxon>Stephanodiscaceae</taxon>
        <taxon>Cyclotella</taxon>
    </lineage>
</organism>
<reference evidence="2 3" key="1">
    <citation type="journal article" date="2020" name="G3 (Bethesda)">
        <title>Improved Reference Genome for Cyclotella cryptica CCMP332, a Model for Cell Wall Morphogenesis, Salinity Adaptation, and Lipid Production in Diatoms (Bacillariophyta).</title>
        <authorList>
            <person name="Roberts W.R."/>
            <person name="Downey K.M."/>
            <person name="Ruck E.C."/>
            <person name="Traller J.C."/>
            <person name="Alverson A.J."/>
        </authorList>
    </citation>
    <scope>NUCLEOTIDE SEQUENCE [LARGE SCALE GENOMIC DNA]</scope>
    <source>
        <strain evidence="2 3">CCMP332</strain>
    </source>
</reference>
<gene>
    <name evidence="2" type="ORF">HJC23_010201</name>
</gene>
<proteinExistence type="predicted"/>
<keyword evidence="3" id="KW-1185">Reference proteome</keyword>
<evidence type="ECO:0000313" key="2">
    <source>
        <dbReference type="EMBL" id="KAL3787191.1"/>
    </source>
</evidence>
<sequence>MPTYPNSNCNNKAIADDSDVAMNGIDVVAASVDDFLVSDLSESHRSNGYGQGPHEIGLPGVGSWEDRFESYAPEATIIEDSNGKIVSILNPPRNHLSTDRRRVSYGKHSSSEVDVVPDESHVFRSSCISEMSVVTEDKHATGSKCSSSKKGSTSSRSFNGGIWGRLQQKSAVWEMESFDIRRRR</sequence>
<dbReference type="EMBL" id="JABMIG020000180">
    <property type="protein sequence ID" value="KAL3787191.1"/>
    <property type="molecule type" value="Genomic_DNA"/>
</dbReference>
<dbReference type="Proteomes" id="UP001516023">
    <property type="component" value="Unassembled WGS sequence"/>
</dbReference>
<dbReference type="AlphaFoldDB" id="A0ABD3PIR3"/>
<evidence type="ECO:0000256" key="1">
    <source>
        <dbReference type="SAM" id="MobiDB-lite"/>
    </source>
</evidence>
<comment type="caution">
    <text evidence="2">The sequence shown here is derived from an EMBL/GenBank/DDBJ whole genome shotgun (WGS) entry which is preliminary data.</text>
</comment>
<protein>
    <submittedName>
        <fullName evidence="2">Uncharacterized protein</fullName>
    </submittedName>
</protein>
<feature type="region of interest" description="Disordered" evidence="1">
    <location>
        <begin position="138"/>
        <end position="159"/>
    </location>
</feature>
<feature type="compositionally biased region" description="Low complexity" evidence="1">
    <location>
        <begin position="143"/>
        <end position="157"/>
    </location>
</feature>